<feature type="compositionally biased region" description="Low complexity" evidence="1">
    <location>
        <begin position="48"/>
        <end position="65"/>
    </location>
</feature>
<dbReference type="Proteomes" id="UP000799770">
    <property type="component" value="Unassembled WGS sequence"/>
</dbReference>
<name>A0A6A5Z118_9PLEO</name>
<feature type="compositionally biased region" description="Pro residues" evidence="1">
    <location>
        <begin position="238"/>
        <end position="248"/>
    </location>
</feature>
<reference evidence="2" key="1">
    <citation type="journal article" date="2020" name="Stud. Mycol.">
        <title>101 Dothideomycetes genomes: a test case for predicting lifestyles and emergence of pathogens.</title>
        <authorList>
            <person name="Haridas S."/>
            <person name="Albert R."/>
            <person name="Binder M."/>
            <person name="Bloem J."/>
            <person name="Labutti K."/>
            <person name="Salamov A."/>
            <person name="Andreopoulos B."/>
            <person name="Baker S."/>
            <person name="Barry K."/>
            <person name="Bills G."/>
            <person name="Bluhm B."/>
            <person name="Cannon C."/>
            <person name="Castanera R."/>
            <person name="Culley D."/>
            <person name="Daum C."/>
            <person name="Ezra D."/>
            <person name="Gonzalez J."/>
            <person name="Henrissat B."/>
            <person name="Kuo A."/>
            <person name="Liang C."/>
            <person name="Lipzen A."/>
            <person name="Lutzoni F."/>
            <person name="Magnuson J."/>
            <person name="Mondo S."/>
            <person name="Nolan M."/>
            <person name="Ohm R."/>
            <person name="Pangilinan J."/>
            <person name="Park H.-J."/>
            <person name="Ramirez L."/>
            <person name="Alfaro M."/>
            <person name="Sun H."/>
            <person name="Tritt A."/>
            <person name="Yoshinaga Y."/>
            <person name="Zwiers L.-H."/>
            <person name="Turgeon B."/>
            <person name="Goodwin S."/>
            <person name="Spatafora J."/>
            <person name="Crous P."/>
            <person name="Grigoriev I."/>
        </authorList>
    </citation>
    <scope>NUCLEOTIDE SEQUENCE</scope>
    <source>
        <strain evidence="2">CBS 627.86</strain>
    </source>
</reference>
<gene>
    <name evidence="2" type="ORF">BDV96DRAFT_151501</name>
</gene>
<dbReference type="OrthoDB" id="3801412at2759"/>
<feature type="region of interest" description="Disordered" evidence="1">
    <location>
        <begin position="230"/>
        <end position="265"/>
    </location>
</feature>
<evidence type="ECO:0000313" key="2">
    <source>
        <dbReference type="EMBL" id="KAF2113122.1"/>
    </source>
</evidence>
<accession>A0A6A5Z118</accession>
<feature type="compositionally biased region" description="Basic and acidic residues" evidence="1">
    <location>
        <begin position="66"/>
        <end position="80"/>
    </location>
</feature>
<protein>
    <submittedName>
        <fullName evidence="2">Uncharacterized protein</fullName>
    </submittedName>
</protein>
<keyword evidence="3" id="KW-1185">Reference proteome</keyword>
<feature type="region of interest" description="Disordered" evidence="1">
    <location>
        <begin position="1"/>
        <end position="121"/>
    </location>
</feature>
<dbReference type="EMBL" id="ML977329">
    <property type="protein sequence ID" value="KAF2113122.1"/>
    <property type="molecule type" value="Genomic_DNA"/>
</dbReference>
<dbReference type="AlphaFoldDB" id="A0A6A5Z118"/>
<sequence>MMDEEHLDDSGLMEYLNEIKPPTSDANDTDTLHLPSLNLQHAQAPLDSSQALRSSRSSRSNSRSSQRSEKGKLHVLKEKNVLSARKIPPQERRPKAALNTKVRPTSRSHVRSHSESSATLARLSPCLEEGPSGEHPARKYMAPAANLAIIAQLQGISVQRGKLLHQLQNLDLQEKQLLSSLIQLDPHSQSVLPSVMTDENLNKTPFPRPCQRTHSITTDLAAIAHNQLPSATRTQVPLPRPLSAPPSTPALNTRSHPPSTTKRLPLLDKTEESLATFDSTPIYIREAFAPSPPHSPSPSPRAERMLSLDAEEELNQAVRVPMKFGDEEVVVGMRGNNKKVLKTPGMARCYEVPHTVARKAWDF</sequence>
<organism evidence="2 3">
    <name type="scientific">Lophiotrema nucula</name>
    <dbReference type="NCBI Taxonomy" id="690887"/>
    <lineage>
        <taxon>Eukaryota</taxon>
        <taxon>Fungi</taxon>
        <taxon>Dikarya</taxon>
        <taxon>Ascomycota</taxon>
        <taxon>Pezizomycotina</taxon>
        <taxon>Dothideomycetes</taxon>
        <taxon>Pleosporomycetidae</taxon>
        <taxon>Pleosporales</taxon>
        <taxon>Lophiotremataceae</taxon>
        <taxon>Lophiotrema</taxon>
    </lineage>
</organism>
<feature type="compositionally biased region" description="Polar residues" evidence="1">
    <location>
        <begin position="249"/>
        <end position="262"/>
    </location>
</feature>
<proteinExistence type="predicted"/>
<evidence type="ECO:0000313" key="3">
    <source>
        <dbReference type="Proteomes" id="UP000799770"/>
    </source>
</evidence>
<evidence type="ECO:0000256" key="1">
    <source>
        <dbReference type="SAM" id="MobiDB-lite"/>
    </source>
</evidence>